<dbReference type="EMBL" id="SDKM01000002">
    <property type="protein sequence ID" value="RYP88585.1"/>
    <property type="molecule type" value="Genomic_DNA"/>
</dbReference>
<dbReference type="OrthoDB" id="9777306at2"/>
<dbReference type="RefSeq" id="WP_134713350.1">
    <property type="nucleotide sequence ID" value="NZ_SDKM01000002.1"/>
</dbReference>
<gene>
    <name evidence="7" type="ORF">EKO23_01460</name>
</gene>
<evidence type="ECO:0000256" key="2">
    <source>
        <dbReference type="ARBA" id="ARBA00022729"/>
    </source>
</evidence>
<dbReference type="PROSITE" id="PS00149">
    <property type="entry name" value="SULFATASE_2"/>
    <property type="match status" value="1"/>
</dbReference>
<keyword evidence="3" id="KW-0378">Hydrolase</keyword>
<dbReference type="InterPro" id="IPR000917">
    <property type="entry name" value="Sulfatase_N"/>
</dbReference>
<proteinExistence type="inferred from homology"/>
<name>A0A4Q4ZKY8_9ACTN</name>
<dbReference type="Pfam" id="PF00884">
    <property type="entry name" value="Sulfatase"/>
    <property type="match status" value="1"/>
</dbReference>
<evidence type="ECO:0000256" key="1">
    <source>
        <dbReference type="ARBA" id="ARBA00008779"/>
    </source>
</evidence>
<reference evidence="7 8" key="1">
    <citation type="submission" date="2019-01" db="EMBL/GenBank/DDBJ databases">
        <title>Nocardioides guangzhouensis sp. nov., an actinobacterium isolated from soil.</title>
        <authorList>
            <person name="Fu Y."/>
            <person name="Cai Y."/>
            <person name="Lin Z."/>
            <person name="Chen P."/>
        </authorList>
    </citation>
    <scope>NUCLEOTIDE SEQUENCE [LARGE SCALE GENOMIC DNA]</scope>
    <source>
        <strain evidence="7 8">130</strain>
    </source>
</reference>
<evidence type="ECO:0000259" key="6">
    <source>
        <dbReference type="Pfam" id="PF00884"/>
    </source>
</evidence>
<comment type="caution">
    <text evidence="7">The sequence shown here is derived from an EMBL/GenBank/DDBJ whole genome shotgun (WGS) entry which is preliminary data.</text>
</comment>
<keyword evidence="2 5" id="KW-0732">Signal</keyword>
<dbReference type="InterPro" id="IPR017850">
    <property type="entry name" value="Alkaline_phosphatase_core_sf"/>
</dbReference>
<feature type="signal peptide" evidence="5">
    <location>
        <begin position="1"/>
        <end position="27"/>
    </location>
</feature>
<dbReference type="Gene3D" id="3.40.720.10">
    <property type="entry name" value="Alkaline Phosphatase, subunit A"/>
    <property type="match status" value="1"/>
</dbReference>
<accession>A0A4Q4ZKY8</accession>
<evidence type="ECO:0000256" key="5">
    <source>
        <dbReference type="SAM" id="SignalP"/>
    </source>
</evidence>
<dbReference type="PANTHER" id="PTHR43108:SF8">
    <property type="entry name" value="SD21168P"/>
    <property type="match status" value="1"/>
</dbReference>
<feature type="chain" id="PRO_5020940349" description="Sulfatase N-terminal domain-containing protein" evidence="5">
    <location>
        <begin position="28"/>
        <end position="598"/>
    </location>
</feature>
<evidence type="ECO:0000313" key="8">
    <source>
        <dbReference type="Proteomes" id="UP000295198"/>
    </source>
</evidence>
<sequence>MRARGTNPALVAAVLLAVLAVAGFAVAGLRESGAVRGDGPVTGVSEGAGDGSVGAVDGAVGGEAAAPAKPAPMPVGTRPVLRRPPNIVLVLMDDFSLDLVDTMRSAEAMRRRGATYDQAYVVDSLCCVSRSSLLTGQYPHQTGVLTNTANTPNPYGPIGGWEAFAAYGNEARSFPVRLQQRGYRTGFVGKFLNQYEATNGVLPPVPPGWDQWNVLFGQAYSGWGFRSTRVVDGRLEGEWHAQPPAWASDAEKDAAYAGTVTGDLALDFIRTHEGGDAPYFLEVAPYAPHSRTTAAGAYPGDPLFPPAFRDRPGGRKVRGDCGRVRCDRLGVDRLTGYGDDQADNAPRYADGRVAPDWRPDVELSVADAESGLRNRARMVQSIDRTVQRILRTVGPNTYVVLTSDNGFHLGQYGLGRGKGTPYDADVHVPLLVTGPDVAPGSRAEMVANIDLAPTFEDLAGLQSPAYRAGTSLVPTFADPGLDRRRFTFVEHTFAPSLGADPDRPYSGGTLDLIPSYVAVRSRDALLVRLDLDLSWEGTDYAWELYDYRDASYERTNSYADPAKRGLVQRLTRRLQAYVACQDAVRDQGLPASCRGLTR</sequence>
<evidence type="ECO:0000256" key="4">
    <source>
        <dbReference type="ARBA" id="ARBA00023180"/>
    </source>
</evidence>
<keyword evidence="4" id="KW-0325">Glycoprotein</keyword>
<comment type="similarity">
    <text evidence="1">Belongs to the sulfatase family.</text>
</comment>
<dbReference type="PANTHER" id="PTHR43108">
    <property type="entry name" value="N-ACETYLGLUCOSAMINE-6-SULFATASE FAMILY MEMBER"/>
    <property type="match status" value="1"/>
</dbReference>
<organism evidence="7 8">
    <name type="scientific">Nocardioides guangzhouensis</name>
    <dbReference type="NCBI Taxonomy" id="2497878"/>
    <lineage>
        <taxon>Bacteria</taxon>
        <taxon>Bacillati</taxon>
        <taxon>Actinomycetota</taxon>
        <taxon>Actinomycetes</taxon>
        <taxon>Propionibacteriales</taxon>
        <taxon>Nocardioidaceae</taxon>
        <taxon>Nocardioides</taxon>
    </lineage>
</organism>
<dbReference type="SUPFAM" id="SSF53649">
    <property type="entry name" value="Alkaline phosphatase-like"/>
    <property type="match status" value="1"/>
</dbReference>
<evidence type="ECO:0000256" key="3">
    <source>
        <dbReference type="ARBA" id="ARBA00022801"/>
    </source>
</evidence>
<feature type="domain" description="Sulfatase N-terminal" evidence="6">
    <location>
        <begin position="85"/>
        <end position="460"/>
    </location>
</feature>
<dbReference type="Proteomes" id="UP000295198">
    <property type="component" value="Unassembled WGS sequence"/>
</dbReference>
<keyword evidence="8" id="KW-1185">Reference proteome</keyword>
<dbReference type="InterPro" id="IPR024607">
    <property type="entry name" value="Sulfatase_CS"/>
</dbReference>
<dbReference type="AlphaFoldDB" id="A0A4Q4ZKY8"/>
<dbReference type="GO" id="GO:0016787">
    <property type="term" value="F:hydrolase activity"/>
    <property type="evidence" value="ECO:0007669"/>
    <property type="project" value="UniProtKB-KW"/>
</dbReference>
<protein>
    <recommendedName>
        <fullName evidence="6">Sulfatase N-terminal domain-containing protein</fullName>
    </recommendedName>
</protein>
<evidence type="ECO:0000313" key="7">
    <source>
        <dbReference type="EMBL" id="RYP88585.1"/>
    </source>
</evidence>